<evidence type="ECO:0000313" key="5">
    <source>
        <dbReference type="Proteomes" id="UP000619260"/>
    </source>
</evidence>
<keyword evidence="3" id="KW-0812">Transmembrane</keyword>
<accession>A0A8J3YG27</accession>
<comment type="caution">
    <text evidence="4">The sequence shown here is derived from an EMBL/GenBank/DDBJ whole genome shotgun (WGS) entry which is preliminary data.</text>
</comment>
<dbReference type="AlphaFoldDB" id="A0A8J3YG27"/>
<feature type="transmembrane region" description="Helical" evidence="3">
    <location>
        <begin position="241"/>
        <end position="259"/>
    </location>
</feature>
<keyword evidence="1" id="KW-0805">Transcription regulation</keyword>
<evidence type="ECO:0000256" key="2">
    <source>
        <dbReference type="ARBA" id="ARBA00023163"/>
    </source>
</evidence>
<keyword evidence="3" id="KW-0472">Membrane</keyword>
<dbReference type="EMBL" id="BOPF01000002">
    <property type="protein sequence ID" value="GIJ43578.1"/>
    <property type="molecule type" value="Genomic_DNA"/>
</dbReference>
<evidence type="ECO:0000256" key="1">
    <source>
        <dbReference type="ARBA" id="ARBA00023015"/>
    </source>
</evidence>
<keyword evidence="3" id="KW-1133">Transmembrane helix</keyword>
<keyword evidence="2" id="KW-0804">Transcription</keyword>
<name>A0A8J3YG27_9ACTN</name>
<dbReference type="InterPro" id="IPR041916">
    <property type="entry name" value="Anti_sigma_zinc_sf"/>
</dbReference>
<feature type="transmembrane region" description="Helical" evidence="3">
    <location>
        <begin position="155"/>
        <end position="176"/>
    </location>
</feature>
<dbReference type="Gene3D" id="1.10.10.1320">
    <property type="entry name" value="Anti-sigma factor, zinc-finger domain"/>
    <property type="match status" value="1"/>
</dbReference>
<evidence type="ECO:0000256" key="3">
    <source>
        <dbReference type="SAM" id="Phobius"/>
    </source>
</evidence>
<dbReference type="Proteomes" id="UP000619260">
    <property type="component" value="Unassembled WGS sequence"/>
</dbReference>
<feature type="transmembrane region" description="Helical" evidence="3">
    <location>
        <begin position="182"/>
        <end position="200"/>
    </location>
</feature>
<evidence type="ECO:0000313" key="4">
    <source>
        <dbReference type="EMBL" id="GIJ43578.1"/>
    </source>
</evidence>
<organism evidence="4 5">
    <name type="scientific">Virgisporangium aliadipatigenens</name>
    <dbReference type="NCBI Taxonomy" id="741659"/>
    <lineage>
        <taxon>Bacteria</taxon>
        <taxon>Bacillati</taxon>
        <taxon>Actinomycetota</taxon>
        <taxon>Actinomycetes</taxon>
        <taxon>Micromonosporales</taxon>
        <taxon>Micromonosporaceae</taxon>
        <taxon>Virgisporangium</taxon>
    </lineage>
</organism>
<feature type="transmembrane region" description="Helical" evidence="3">
    <location>
        <begin position="84"/>
        <end position="105"/>
    </location>
</feature>
<sequence>MTAHVPPAALAAYAGGEPALDDAAIWTLEAHLDGCAHCRGRLADLAPPPLADLLGEARTAILQEARTGPRPVARRRFRRWFLRWTDWSLLAWIVTTSVAILAAFLLDRNFPDRPSTVLLIAPVAPLAGLAVAWSRRANPNWELIAGTSRAGVELLLRRSLTVLAMVFPLLAAAGVGLGRNPALWLLPCLTFTGATLLLGGRVGVPTAAGLLSGGWLLTVLAATWFRDEPTVVDSLLRFETMPGWAAAALILAVTAVLRADDLRGPAHWR</sequence>
<gene>
    <name evidence="4" type="ORF">Val02_04640</name>
</gene>
<proteinExistence type="predicted"/>
<feature type="transmembrane region" description="Helical" evidence="3">
    <location>
        <begin position="117"/>
        <end position="134"/>
    </location>
</feature>
<protein>
    <submittedName>
        <fullName evidence="4">Membrane protein</fullName>
    </submittedName>
</protein>
<feature type="transmembrane region" description="Helical" evidence="3">
    <location>
        <begin position="207"/>
        <end position="225"/>
    </location>
</feature>
<keyword evidence="5" id="KW-1185">Reference proteome</keyword>
<reference evidence="4" key="1">
    <citation type="submission" date="2021-01" db="EMBL/GenBank/DDBJ databases">
        <title>Whole genome shotgun sequence of Virgisporangium aliadipatigenens NBRC 105644.</title>
        <authorList>
            <person name="Komaki H."/>
            <person name="Tamura T."/>
        </authorList>
    </citation>
    <scope>NUCLEOTIDE SEQUENCE</scope>
    <source>
        <strain evidence="4">NBRC 105644</strain>
    </source>
</reference>
<dbReference type="RefSeq" id="WP_203897135.1">
    <property type="nucleotide sequence ID" value="NZ_BOPF01000002.1"/>
</dbReference>